<name>A0A6G1GW37_9PEZI</name>
<accession>A0A6G1GW37</accession>
<dbReference type="Proteomes" id="UP000800041">
    <property type="component" value="Unassembled WGS sequence"/>
</dbReference>
<evidence type="ECO:0000313" key="1">
    <source>
        <dbReference type="EMBL" id="KAF1984969.1"/>
    </source>
</evidence>
<evidence type="ECO:0000313" key="2">
    <source>
        <dbReference type="Proteomes" id="UP000800041"/>
    </source>
</evidence>
<gene>
    <name evidence="1" type="ORF">K402DRAFT_122664</name>
</gene>
<proteinExistence type="predicted"/>
<dbReference type="EMBL" id="ML977165">
    <property type="protein sequence ID" value="KAF1984969.1"/>
    <property type="molecule type" value="Genomic_DNA"/>
</dbReference>
<dbReference type="AlphaFoldDB" id="A0A6G1GW37"/>
<sequence>MSWSKPYRLKIISGPRLCLLLAESSWLAESTTGPDSSLTVETHGRRPERIDNCHRHSCSAFQSPNIIDMSLLELHNSHVESSQPSIRRTRPSTAAFHVESCWHGVQVL</sequence>
<organism evidence="1 2">
    <name type="scientific">Aulographum hederae CBS 113979</name>
    <dbReference type="NCBI Taxonomy" id="1176131"/>
    <lineage>
        <taxon>Eukaryota</taxon>
        <taxon>Fungi</taxon>
        <taxon>Dikarya</taxon>
        <taxon>Ascomycota</taxon>
        <taxon>Pezizomycotina</taxon>
        <taxon>Dothideomycetes</taxon>
        <taxon>Pleosporomycetidae</taxon>
        <taxon>Aulographales</taxon>
        <taxon>Aulographaceae</taxon>
    </lineage>
</organism>
<keyword evidence="2" id="KW-1185">Reference proteome</keyword>
<reference evidence="1" key="1">
    <citation type="journal article" date="2020" name="Stud. Mycol.">
        <title>101 Dothideomycetes genomes: a test case for predicting lifestyles and emergence of pathogens.</title>
        <authorList>
            <person name="Haridas S."/>
            <person name="Albert R."/>
            <person name="Binder M."/>
            <person name="Bloem J."/>
            <person name="Labutti K."/>
            <person name="Salamov A."/>
            <person name="Andreopoulos B."/>
            <person name="Baker S."/>
            <person name="Barry K."/>
            <person name="Bills G."/>
            <person name="Bluhm B."/>
            <person name="Cannon C."/>
            <person name="Castanera R."/>
            <person name="Culley D."/>
            <person name="Daum C."/>
            <person name="Ezra D."/>
            <person name="Gonzalez J."/>
            <person name="Henrissat B."/>
            <person name="Kuo A."/>
            <person name="Liang C."/>
            <person name="Lipzen A."/>
            <person name="Lutzoni F."/>
            <person name="Magnuson J."/>
            <person name="Mondo S."/>
            <person name="Nolan M."/>
            <person name="Ohm R."/>
            <person name="Pangilinan J."/>
            <person name="Park H.-J."/>
            <person name="Ramirez L."/>
            <person name="Alfaro M."/>
            <person name="Sun H."/>
            <person name="Tritt A."/>
            <person name="Yoshinaga Y."/>
            <person name="Zwiers L.-H."/>
            <person name="Turgeon B."/>
            <person name="Goodwin S."/>
            <person name="Spatafora J."/>
            <person name="Crous P."/>
            <person name="Grigoriev I."/>
        </authorList>
    </citation>
    <scope>NUCLEOTIDE SEQUENCE</scope>
    <source>
        <strain evidence="1">CBS 113979</strain>
    </source>
</reference>
<protein>
    <submittedName>
        <fullName evidence="1">Uncharacterized protein</fullName>
    </submittedName>
</protein>